<gene>
    <name evidence="3" type="ORF">KV110_06620</name>
</gene>
<keyword evidence="2" id="KW-1133">Transmembrane helix</keyword>
<feature type="transmembrane region" description="Helical" evidence="2">
    <location>
        <begin position="30"/>
        <end position="50"/>
    </location>
</feature>
<feature type="region of interest" description="Disordered" evidence="1">
    <location>
        <begin position="328"/>
        <end position="353"/>
    </location>
</feature>
<dbReference type="RefSeq" id="WP_218474332.1">
    <property type="nucleotide sequence ID" value="NZ_BAABJN010000005.1"/>
</dbReference>
<keyword evidence="2" id="KW-0472">Membrane</keyword>
<feature type="transmembrane region" description="Helical" evidence="2">
    <location>
        <begin position="145"/>
        <end position="164"/>
    </location>
</feature>
<accession>A0ABX8RWQ7</accession>
<evidence type="ECO:0000313" key="4">
    <source>
        <dbReference type="Proteomes" id="UP000694257"/>
    </source>
</evidence>
<keyword evidence="4" id="KW-1185">Reference proteome</keyword>
<evidence type="ECO:0000313" key="3">
    <source>
        <dbReference type="EMBL" id="QXN92795.1"/>
    </source>
</evidence>
<proteinExistence type="predicted"/>
<feature type="transmembrane region" description="Helical" evidence="2">
    <location>
        <begin position="300"/>
        <end position="321"/>
    </location>
</feature>
<sequence length="353" mass="37828">MTTVSGLPTYSEFVSNPEPAPPRPAKRWPFVLIIVLGALLVLAPVGTGMFPRAAKGEAMIDAFGPYMTRSSIDGYRHDLQVLDDARTNVVTLQQRGQQPGSYDRVDQFARDYPEIHYHMSGMIGAIDDNRNNYEKLSGVVPFGTLPWLFALPGVVLAGAGVLGFRRAQAGKQALAWRSFAALAALGLIAVPLFGGLFPASPAAQPLINDLRPILTHDEVRKLQGYFVTLVAADGELNSRYTAAVRTAHPDADLTGITTLETRWQPMTSRLAALIGAMNDNVRNFDAVVALNDSTRPLGFGAFRGLGFFYLVPGIFALAATVEGLRLPTRPRGNGGTAVADAARAPTSPGGEQK</sequence>
<feature type="compositionally biased region" description="Polar residues" evidence="1">
    <location>
        <begin position="1"/>
        <end position="14"/>
    </location>
</feature>
<organism evidence="3 4">
    <name type="scientific">Nocardia iowensis</name>
    <dbReference type="NCBI Taxonomy" id="204891"/>
    <lineage>
        <taxon>Bacteria</taxon>
        <taxon>Bacillati</taxon>
        <taxon>Actinomycetota</taxon>
        <taxon>Actinomycetes</taxon>
        <taxon>Mycobacteriales</taxon>
        <taxon>Nocardiaceae</taxon>
        <taxon>Nocardia</taxon>
    </lineage>
</organism>
<feature type="region of interest" description="Disordered" evidence="1">
    <location>
        <begin position="1"/>
        <end position="22"/>
    </location>
</feature>
<dbReference type="EMBL" id="CP078145">
    <property type="protein sequence ID" value="QXN92795.1"/>
    <property type="molecule type" value="Genomic_DNA"/>
</dbReference>
<evidence type="ECO:0000256" key="1">
    <source>
        <dbReference type="SAM" id="MobiDB-lite"/>
    </source>
</evidence>
<feature type="transmembrane region" description="Helical" evidence="2">
    <location>
        <begin position="176"/>
        <end position="197"/>
    </location>
</feature>
<dbReference type="Proteomes" id="UP000694257">
    <property type="component" value="Chromosome"/>
</dbReference>
<reference evidence="3 4" key="1">
    <citation type="submission" date="2021-07" db="EMBL/GenBank/DDBJ databases">
        <title>Whole Genome Sequence of Nocardia Iowensis.</title>
        <authorList>
            <person name="Lamm A."/>
            <person name="Collins-Fairclough A.M."/>
            <person name="Bunk B."/>
            <person name="Sproer C."/>
        </authorList>
    </citation>
    <scope>NUCLEOTIDE SEQUENCE [LARGE SCALE GENOMIC DNA]</scope>
    <source>
        <strain evidence="3 4">NRRL 5646</strain>
    </source>
</reference>
<evidence type="ECO:0000256" key="2">
    <source>
        <dbReference type="SAM" id="Phobius"/>
    </source>
</evidence>
<keyword evidence="2" id="KW-0812">Transmembrane</keyword>
<protein>
    <submittedName>
        <fullName evidence="3">Uncharacterized protein</fullName>
    </submittedName>
</protein>
<name>A0ABX8RWQ7_NOCIO</name>